<feature type="transmembrane region" description="Helical" evidence="6">
    <location>
        <begin position="223"/>
        <end position="248"/>
    </location>
</feature>
<reference evidence="7 8" key="1">
    <citation type="submission" date="2015-12" db="EMBL/GenBank/DDBJ databases">
        <title>Haloprofundus marisrubri gen. nov., sp. nov., an extremely halophilic archaeon isolated from the Discovery deep brine-seawater interface in the Red Sea.</title>
        <authorList>
            <person name="Zhang G."/>
            <person name="Stingl U."/>
            <person name="Rashid M."/>
        </authorList>
    </citation>
    <scope>NUCLEOTIDE SEQUENCE [LARGE SCALE GENOMIC DNA]</scope>
    <source>
        <strain evidence="7 8">SB9</strain>
    </source>
</reference>
<feature type="transmembrane region" description="Helical" evidence="6">
    <location>
        <begin position="379"/>
        <end position="401"/>
    </location>
</feature>
<keyword evidence="4 6" id="KW-1133">Transmembrane helix</keyword>
<dbReference type="InterPro" id="IPR047218">
    <property type="entry name" value="YocR/YhdH-like"/>
</dbReference>
<keyword evidence="7" id="KW-0547">Nucleotide-binding</keyword>
<keyword evidence="2" id="KW-0813">Transport</keyword>
<evidence type="ECO:0000256" key="6">
    <source>
        <dbReference type="SAM" id="Phobius"/>
    </source>
</evidence>
<dbReference type="PROSITE" id="PS50267">
    <property type="entry name" value="NA_NEUROTRAN_SYMP_3"/>
    <property type="match status" value="1"/>
</dbReference>
<keyword evidence="7" id="KW-0067">ATP-binding</keyword>
<feature type="transmembrane region" description="Helical" evidence="6">
    <location>
        <begin position="43"/>
        <end position="65"/>
    </location>
</feature>
<keyword evidence="8" id="KW-1185">Reference proteome</keyword>
<feature type="transmembrane region" description="Helical" evidence="6">
    <location>
        <begin position="312"/>
        <end position="341"/>
    </location>
</feature>
<feature type="transmembrane region" description="Helical" evidence="6">
    <location>
        <begin position="86"/>
        <end position="114"/>
    </location>
</feature>
<dbReference type="STRING" id="1514971.AUR64_17710"/>
<name>A0A0W1R516_9EURY</name>
<dbReference type="GO" id="GO:0016020">
    <property type="term" value="C:membrane"/>
    <property type="evidence" value="ECO:0007669"/>
    <property type="project" value="UniProtKB-SubCell"/>
</dbReference>
<dbReference type="Pfam" id="PF00209">
    <property type="entry name" value="SNF"/>
    <property type="match status" value="2"/>
</dbReference>
<feature type="transmembrane region" description="Helical" evidence="6">
    <location>
        <begin position="260"/>
        <end position="282"/>
    </location>
</feature>
<dbReference type="GO" id="GO:0005524">
    <property type="term" value="F:ATP binding"/>
    <property type="evidence" value="ECO:0007669"/>
    <property type="project" value="UniProtKB-KW"/>
</dbReference>
<protein>
    <submittedName>
        <fullName evidence="7">Daunorubicin ABC transporter ATP-binding protein</fullName>
    </submittedName>
</protein>
<dbReference type="SUPFAM" id="SSF161070">
    <property type="entry name" value="SNF-like"/>
    <property type="match status" value="1"/>
</dbReference>
<dbReference type="CDD" id="cd10336">
    <property type="entry name" value="SLC6sbd_Tyt1-Like"/>
    <property type="match status" value="1"/>
</dbReference>
<dbReference type="NCBIfam" id="NF037979">
    <property type="entry name" value="Na_transp"/>
    <property type="match status" value="1"/>
</dbReference>
<gene>
    <name evidence="7" type="ORF">AUR64_17710</name>
</gene>
<evidence type="ECO:0000256" key="3">
    <source>
        <dbReference type="ARBA" id="ARBA00022692"/>
    </source>
</evidence>
<dbReference type="RefSeq" id="WP_058582801.1">
    <property type="nucleotide sequence ID" value="NZ_LOPU01000030.1"/>
</dbReference>
<dbReference type="PANTHER" id="PTHR42948">
    <property type="entry name" value="TRANSPORTER"/>
    <property type="match status" value="1"/>
</dbReference>
<sequence>MSERETWATRAGFILAAVGSAVGLGNIWQFPFKTAEFGGASFLIVYLIAAVAIGLPAILAEFVIGRRSNLNAISAFKKLGYPGWRFVGVLGLFTGFWILSYYSVVGGWVLRYIYGSLTGAYFADSAAYFGEVSMGLGALALHAVFMTLVVGIVAAGIEDGIEKATKLMVPSIVVILIGLAAWAFTLPNAGAGYAYFLSPDWSQFQLTVEFTPLPSFGGPLAEIIPFAVGQAFFSLSLGMGAMITYASYIDGDESLLGDGVTIVTLNTFVGVLAGLVVFPLLFAQNVDPATSGAGAVFVSIASAFGDLPAGQILGAVFFIVVLIAALSSAISLLEVVVSYVIDNYALSRPQAAVALGTPIFLLGIPSAMNTAWLTWFDNLAYQLLLPLSVLSILLFVGWVFARSALDEIRRGAAIGKGASSAWLWAVRLVVPIGVVLTLLLGIQTLFVGGAIVPPL</sequence>
<evidence type="ECO:0000256" key="2">
    <source>
        <dbReference type="ARBA" id="ARBA00022448"/>
    </source>
</evidence>
<dbReference type="Proteomes" id="UP000054387">
    <property type="component" value="Unassembled WGS sequence"/>
</dbReference>
<comment type="subcellular location">
    <subcellularLocation>
        <location evidence="1">Membrane</location>
        <topology evidence="1">Multi-pass membrane protein</topology>
    </subcellularLocation>
</comment>
<feature type="transmembrane region" description="Helical" evidence="6">
    <location>
        <begin position="134"/>
        <end position="155"/>
    </location>
</feature>
<dbReference type="EMBL" id="LOPU01000030">
    <property type="protein sequence ID" value="KTG08517.1"/>
    <property type="molecule type" value="Genomic_DNA"/>
</dbReference>
<feature type="transmembrane region" description="Helical" evidence="6">
    <location>
        <begin position="12"/>
        <end position="31"/>
    </location>
</feature>
<dbReference type="InterPro" id="IPR037272">
    <property type="entry name" value="SNS_sf"/>
</dbReference>
<keyword evidence="5 6" id="KW-0472">Membrane</keyword>
<feature type="transmembrane region" description="Helical" evidence="6">
    <location>
        <begin position="167"/>
        <end position="185"/>
    </location>
</feature>
<comment type="caution">
    <text evidence="7">The sequence shown here is derived from an EMBL/GenBank/DDBJ whole genome shotgun (WGS) entry which is preliminary data.</text>
</comment>
<feature type="transmembrane region" description="Helical" evidence="6">
    <location>
        <begin position="353"/>
        <end position="373"/>
    </location>
</feature>
<evidence type="ECO:0000256" key="1">
    <source>
        <dbReference type="ARBA" id="ARBA00004141"/>
    </source>
</evidence>
<dbReference type="OrthoDB" id="99721at2157"/>
<organism evidence="7 8">
    <name type="scientific">Haloprofundus marisrubri</name>
    <dbReference type="NCBI Taxonomy" id="1514971"/>
    <lineage>
        <taxon>Archaea</taxon>
        <taxon>Methanobacteriati</taxon>
        <taxon>Methanobacteriota</taxon>
        <taxon>Stenosarchaea group</taxon>
        <taxon>Halobacteria</taxon>
        <taxon>Halobacteriales</taxon>
        <taxon>Haloferacaceae</taxon>
        <taxon>Haloprofundus</taxon>
    </lineage>
</organism>
<evidence type="ECO:0000313" key="7">
    <source>
        <dbReference type="EMBL" id="KTG08517.1"/>
    </source>
</evidence>
<evidence type="ECO:0000313" key="8">
    <source>
        <dbReference type="Proteomes" id="UP000054387"/>
    </source>
</evidence>
<proteinExistence type="predicted"/>
<dbReference type="AlphaFoldDB" id="A0A0W1R516"/>
<accession>A0A0W1R516</accession>
<feature type="transmembrane region" description="Helical" evidence="6">
    <location>
        <begin position="422"/>
        <end position="452"/>
    </location>
</feature>
<keyword evidence="3 6" id="KW-0812">Transmembrane</keyword>
<evidence type="ECO:0000256" key="4">
    <source>
        <dbReference type="ARBA" id="ARBA00022989"/>
    </source>
</evidence>
<dbReference type="PANTHER" id="PTHR42948:SF1">
    <property type="entry name" value="TRANSPORTER"/>
    <property type="match status" value="1"/>
</dbReference>
<dbReference type="InterPro" id="IPR000175">
    <property type="entry name" value="Na/ntran_symport"/>
</dbReference>
<dbReference type="PRINTS" id="PR00176">
    <property type="entry name" value="NANEUSMPORT"/>
</dbReference>
<evidence type="ECO:0000256" key="5">
    <source>
        <dbReference type="ARBA" id="ARBA00023136"/>
    </source>
</evidence>